<proteinExistence type="predicted"/>
<dbReference type="AlphaFoldDB" id="Q0FWN3"/>
<dbReference type="Proteomes" id="UP000006230">
    <property type="component" value="Unassembled WGS sequence"/>
</dbReference>
<evidence type="ECO:0000256" key="1">
    <source>
        <dbReference type="SAM" id="MobiDB-lite"/>
    </source>
</evidence>
<gene>
    <name evidence="2" type="ORF">R2601_03063</name>
</gene>
<name>Q0FWN3_SALBH</name>
<accession>Q0FWN3</accession>
<feature type="compositionally biased region" description="Basic residues" evidence="1">
    <location>
        <begin position="17"/>
        <end position="29"/>
    </location>
</feature>
<feature type="region of interest" description="Disordered" evidence="1">
    <location>
        <begin position="1"/>
        <end position="29"/>
    </location>
</feature>
<protein>
    <submittedName>
        <fullName evidence="2">Uncharacterized protein</fullName>
    </submittedName>
</protein>
<keyword evidence="3" id="KW-1185">Reference proteome</keyword>
<reference evidence="2 3" key="1">
    <citation type="journal article" date="2010" name="J. Bacteriol.">
        <title>Genome sequences of Pelagibaca bermudensis HTCC2601T and Maritimibacter alkaliphilus HTCC2654T, the type strains of two marine Roseobacter genera.</title>
        <authorList>
            <person name="Thrash J.C."/>
            <person name="Cho J.C."/>
            <person name="Ferriera S."/>
            <person name="Johnson J."/>
            <person name="Vergin K.L."/>
            <person name="Giovannoni S.J."/>
        </authorList>
    </citation>
    <scope>NUCLEOTIDE SEQUENCE [LARGE SCALE GENOMIC DNA]</scope>
    <source>
        <strain evidence="3">DSM 26914 / JCM 13377 / KCTC 12554 / HTCC2601</strain>
    </source>
</reference>
<feature type="compositionally biased region" description="Basic residues" evidence="1">
    <location>
        <begin position="1"/>
        <end position="10"/>
    </location>
</feature>
<organism evidence="2 3">
    <name type="scientific">Salipiger bermudensis (strain DSM 26914 / JCM 13377 / KCTC 12554 / HTCC2601)</name>
    <name type="common">Pelagibaca bermudensis</name>
    <dbReference type="NCBI Taxonomy" id="314265"/>
    <lineage>
        <taxon>Bacteria</taxon>
        <taxon>Pseudomonadati</taxon>
        <taxon>Pseudomonadota</taxon>
        <taxon>Alphaproteobacteria</taxon>
        <taxon>Rhodobacterales</taxon>
        <taxon>Roseobacteraceae</taxon>
        <taxon>Salipiger</taxon>
    </lineage>
</organism>
<sequence>MSRPCAKRCATRSARAAIRRARASRAKRR</sequence>
<comment type="caution">
    <text evidence="2">The sequence shown here is derived from an EMBL/GenBank/DDBJ whole genome shotgun (WGS) entry which is preliminary data.</text>
</comment>
<dbReference type="EMBL" id="AATQ01000001">
    <property type="protein sequence ID" value="EAU48519.1"/>
    <property type="molecule type" value="Genomic_DNA"/>
</dbReference>
<evidence type="ECO:0000313" key="2">
    <source>
        <dbReference type="EMBL" id="EAU48519.1"/>
    </source>
</evidence>
<dbReference type="HOGENOM" id="CLU_3409874_0_0_5"/>
<dbReference type="STRING" id="314265.R2601_03063"/>
<evidence type="ECO:0000313" key="3">
    <source>
        <dbReference type="Proteomes" id="UP000006230"/>
    </source>
</evidence>